<evidence type="ECO:0000256" key="1">
    <source>
        <dbReference type="SAM" id="MobiDB-lite"/>
    </source>
</evidence>
<comment type="caution">
    <text evidence="2">The sequence shown here is derived from an EMBL/GenBank/DDBJ whole genome shotgun (WGS) entry which is preliminary data.</text>
</comment>
<feature type="compositionally biased region" description="Basic residues" evidence="1">
    <location>
        <begin position="1"/>
        <end position="11"/>
    </location>
</feature>
<dbReference type="RefSeq" id="WP_265266504.1">
    <property type="nucleotide sequence ID" value="NZ_JAIHOM010000151.1"/>
</dbReference>
<sequence length="54" mass="6122">MGRKAKLKKTRSITPPPPPPSPTQFVKQLNQQGYQFNQIQHSPELPDSKPEPEV</sequence>
<reference evidence="2 3" key="1">
    <citation type="submission" date="2021-08" db="EMBL/GenBank/DDBJ databases">
        <title>Draft genome sequence of Spirulina subsalsa with high tolerance to salinity and hype-accumulation of phycocyanin.</title>
        <authorList>
            <person name="Pei H."/>
            <person name="Jiang L."/>
        </authorList>
    </citation>
    <scope>NUCLEOTIDE SEQUENCE [LARGE SCALE GENOMIC DNA]</scope>
    <source>
        <strain evidence="2 3">FACHB-351</strain>
    </source>
</reference>
<dbReference type="Proteomes" id="UP001526426">
    <property type="component" value="Unassembled WGS sequence"/>
</dbReference>
<gene>
    <name evidence="2" type="ORF">K4A83_20250</name>
</gene>
<name>A0ABT3LAQ0_9CYAN</name>
<organism evidence="2 3">
    <name type="scientific">Spirulina subsalsa FACHB-351</name>
    <dbReference type="NCBI Taxonomy" id="234711"/>
    <lineage>
        <taxon>Bacteria</taxon>
        <taxon>Bacillati</taxon>
        <taxon>Cyanobacteriota</taxon>
        <taxon>Cyanophyceae</taxon>
        <taxon>Spirulinales</taxon>
        <taxon>Spirulinaceae</taxon>
        <taxon>Spirulina</taxon>
    </lineage>
</organism>
<dbReference type="EMBL" id="JAIHOM010000151">
    <property type="protein sequence ID" value="MCW6038586.1"/>
    <property type="molecule type" value="Genomic_DNA"/>
</dbReference>
<evidence type="ECO:0000313" key="3">
    <source>
        <dbReference type="Proteomes" id="UP001526426"/>
    </source>
</evidence>
<feature type="region of interest" description="Disordered" evidence="1">
    <location>
        <begin position="1"/>
        <end position="26"/>
    </location>
</feature>
<evidence type="ECO:0000313" key="2">
    <source>
        <dbReference type="EMBL" id="MCW6038586.1"/>
    </source>
</evidence>
<keyword evidence="3" id="KW-1185">Reference proteome</keyword>
<accession>A0ABT3LAQ0</accession>
<proteinExistence type="predicted"/>
<protein>
    <submittedName>
        <fullName evidence="2">Uncharacterized protein</fullName>
    </submittedName>
</protein>